<dbReference type="InterPro" id="IPR051397">
    <property type="entry name" value="Zn-ADH-like_protein"/>
</dbReference>
<gene>
    <name evidence="2" type="ORF">GPA10_20920</name>
</gene>
<dbReference type="Gene3D" id="3.90.180.10">
    <property type="entry name" value="Medium-chain alcohol dehydrogenases, catalytic domain"/>
    <property type="match status" value="1"/>
</dbReference>
<dbReference type="CDD" id="cd05288">
    <property type="entry name" value="PGDH"/>
    <property type="match status" value="1"/>
</dbReference>
<dbReference type="SUPFAM" id="SSF51735">
    <property type="entry name" value="NAD(P)-binding Rossmann-fold domains"/>
    <property type="match status" value="1"/>
</dbReference>
<organism evidence="2 3">
    <name type="scientific">Streptomyces typhae</name>
    <dbReference type="NCBI Taxonomy" id="2681492"/>
    <lineage>
        <taxon>Bacteria</taxon>
        <taxon>Bacillati</taxon>
        <taxon>Actinomycetota</taxon>
        <taxon>Actinomycetes</taxon>
        <taxon>Kitasatosporales</taxon>
        <taxon>Streptomycetaceae</taxon>
        <taxon>Streptomyces</taxon>
    </lineage>
</organism>
<dbReference type="AlphaFoldDB" id="A0A6L6X094"/>
<proteinExistence type="predicted"/>
<dbReference type="InterPro" id="IPR036291">
    <property type="entry name" value="NAD(P)-bd_dom_sf"/>
</dbReference>
<dbReference type="InterPro" id="IPR013149">
    <property type="entry name" value="ADH-like_C"/>
</dbReference>
<dbReference type="SMART" id="SM00829">
    <property type="entry name" value="PKS_ER"/>
    <property type="match status" value="1"/>
</dbReference>
<dbReference type="Gene3D" id="3.40.50.720">
    <property type="entry name" value="NAD(P)-binding Rossmann-like Domain"/>
    <property type="match status" value="1"/>
</dbReference>
<evidence type="ECO:0000313" key="2">
    <source>
        <dbReference type="EMBL" id="MVO87161.1"/>
    </source>
</evidence>
<accession>A0A6L6X094</accession>
<dbReference type="Pfam" id="PF00107">
    <property type="entry name" value="ADH_zinc_N"/>
    <property type="match status" value="1"/>
</dbReference>
<dbReference type="Pfam" id="PF16884">
    <property type="entry name" value="ADH_N_2"/>
    <property type="match status" value="1"/>
</dbReference>
<dbReference type="InterPro" id="IPR041694">
    <property type="entry name" value="ADH_N_2"/>
</dbReference>
<evidence type="ECO:0000313" key="3">
    <source>
        <dbReference type="Proteomes" id="UP000483802"/>
    </source>
</evidence>
<dbReference type="PANTHER" id="PTHR43677:SF3">
    <property type="entry name" value="PROSTAGLANDIN REDUCTASE 3"/>
    <property type="match status" value="1"/>
</dbReference>
<dbReference type="InterPro" id="IPR020843">
    <property type="entry name" value="ER"/>
</dbReference>
<feature type="domain" description="Enoyl reductase (ER)" evidence="1">
    <location>
        <begin position="30"/>
        <end position="354"/>
    </location>
</feature>
<dbReference type="Proteomes" id="UP000483802">
    <property type="component" value="Unassembled WGS sequence"/>
</dbReference>
<evidence type="ECO:0000259" key="1">
    <source>
        <dbReference type="SMART" id="SM00829"/>
    </source>
</evidence>
<dbReference type="GO" id="GO:0016491">
    <property type="term" value="F:oxidoreductase activity"/>
    <property type="evidence" value="ECO:0007669"/>
    <property type="project" value="InterPro"/>
</dbReference>
<dbReference type="InterPro" id="IPR011032">
    <property type="entry name" value="GroES-like_sf"/>
</dbReference>
<comment type="caution">
    <text evidence="2">The sequence shown here is derived from an EMBL/GenBank/DDBJ whole genome shotgun (WGS) entry which is preliminary data.</text>
</comment>
<keyword evidence="3" id="KW-1185">Reference proteome</keyword>
<dbReference type="EMBL" id="WPNZ01000011">
    <property type="protein sequence ID" value="MVO87161.1"/>
    <property type="molecule type" value="Genomic_DNA"/>
</dbReference>
<dbReference type="PANTHER" id="PTHR43677">
    <property type="entry name" value="SHORT-CHAIN DEHYDROGENASE/REDUCTASE"/>
    <property type="match status" value="1"/>
</dbReference>
<dbReference type="RefSeq" id="WP_157166836.1">
    <property type="nucleotide sequence ID" value="NZ_WPNZ01000011.1"/>
</dbReference>
<protein>
    <submittedName>
        <fullName evidence="2">Zinc-binding dehydrogenase</fullName>
    </submittedName>
</protein>
<sequence length="356" mass="36552">MPSSPPPLPSPSLALPRGSREVRLAALPAGLPEAAHFEVVETSVPVPGPDEVLVRNRYFHVFPALRTLIGGGVEGAPFPPLRVGDPLFGAAVGEVVAVGAAAGAPGGGPHVGDMVHHYLGWRAYAAVPAAACRPLGDALPDPVAHLAQGWTAWHALTRVGDVRTGDTVFVTGGAGSLGSMAGQIARLLGAGRVVGGTGSPGKAERMTAELGYDAVVVRGAGPLSEQLAQAAPGGLDVVFDTVGGEELRAALGAARTGARFALVGALSGQLAPELDGTSAPVELDTFALIVKNITLRGTTTPDEPQGQSDWNERFIRSLRSGEITFPHTRVAGMEAAPRTLEEVFRGRHFGTVVVEL</sequence>
<name>A0A6L6X094_9ACTN</name>
<reference evidence="2 3" key="1">
    <citation type="submission" date="2019-11" db="EMBL/GenBank/DDBJ databases">
        <title>Streptomyces typhae sp. nov., a novel endophytic actinomycete isolated from the root of cattail pollen (Typha angustifolia L.).</title>
        <authorList>
            <person name="Peng C."/>
        </authorList>
    </citation>
    <scope>NUCLEOTIDE SEQUENCE [LARGE SCALE GENOMIC DNA]</scope>
    <source>
        <strain evidence="3">p1417</strain>
    </source>
</reference>
<dbReference type="SUPFAM" id="SSF50129">
    <property type="entry name" value="GroES-like"/>
    <property type="match status" value="1"/>
</dbReference>